<evidence type="ECO:0000313" key="1">
    <source>
        <dbReference type="EMBL" id="MBO1529622.1"/>
    </source>
</evidence>
<protein>
    <submittedName>
        <fullName evidence="1">Uncharacterized protein</fullName>
    </submittedName>
</protein>
<evidence type="ECO:0000313" key="2">
    <source>
        <dbReference type="Proteomes" id="UP000664554"/>
    </source>
</evidence>
<dbReference type="Proteomes" id="UP000664554">
    <property type="component" value="Unassembled WGS sequence"/>
</dbReference>
<keyword evidence="2" id="KW-1185">Reference proteome</keyword>
<proteinExistence type="predicted"/>
<organism evidence="1 2">
    <name type="scientific">Psychrobacter coccoides</name>
    <dbReference type="NCBI Taxonomy" id="2818440"/>
    <lineage>
        <taxon>Bacteria</taxon>
        <taxon>Pseudomonadati</taxon>
        <taxon>Pseudomonadota</taxon>
        <taxon>Gammaproteobacteria</taxon>
        <taxon>Moraxellales</taxon>
        <taxon>Moraxellaceae</taxon>
        <taxon>Psychrobacter</taxon>
    </lineage>
</organism>
<accession>A0ABS3NJQ5</accession>
<comment type="caution">
    <text evidence="1">The sequence shown here is derived from an EMBL/GenBank/DDBJ whole genome shotgun (WGS) entry which is preliminary data.</text>
</comment>
<dbReference type="RefSeq" id="WP_207988492.1">
    <property type="nucleotide sequence ID" value="NZ_JAGBKM010000001.1"/>
</dbReference>
<sequence>MSKLNLSELANNLKTQDNAATNHPLYCVYSKRPIPVDDDCYNGIEVQTTWIDVDDCEEVEDESLSDAISEISQGYAEVTVIVDGIKYNYERKLIGLIPVFQTACLTRAGADAYLESNGHNLREPYIYVHSLNRNDEMIGLREHVINNFSGESNDY</sequence>
<dbReference type="EMBL" id="JAGBKM010000001">
    <property type="protein sequence ID" value="MBO1529622.1"/>
    <property type="molecule type" value="Genomic_DNA"/>
</dbReference>
<reference evidence="1 2" key="1">
    <citation type="submission" date="2021-03" db="EMBL/GenBank/DDBJ databases">
        <authorList>
            <person name="Shang D.-D."/>
            <person name="Du Z.-J."/>
            <person name="Chen G.-J."/>
        </authorList>
    </citation>
    <scope>NUCLEOTIDE SEQUENCE [LARGE SCALE GENOMIC DNA]</scope>
    <source>
        <strain evidence="1 2">F1192</strain>
    </source>
</reference>
<gene>
    <name evidence="1" type="ORF">J3492_00140</name>
</gene>
<name>A0ABS3NJQ5_9GAMM</name>